<feature type="non-terminal residue" evidence="1">
    <location>
        <position position="81"/>
    </location>
</feature>
<accession>A0A024FRJ3</accession>
<evidence type="ECO:0000313" key="1">
    <source>
        <dbReference type="EMBL" id="BAO79568.1"/>
    </source>
</evidence>
<proteinExistence type="predicted"/>
<feature type="non-terminal residue" evidence="1">
    <location>
        <position position="1"/>
    </location>
</feature>
<protein>
    <submittedName>
        <fullName evidence="1">Uncharacterized protein</fullName>
    </submittedName>
</protein>
<reference evidence="1" key="1">
    <citation type="submission" date="2014-04" db="EMBL/GenBank/DDBJ databases">
        <title>Whole genome of SPG24 was analyzed in behalf of its correct identification and originality.</title>
        <authorList>
            <person name="Lee O.H."/>
        </authorList>
    </citation>
    <scope>NUCLEOTIDE SEQUENCE</scope>
    <source>
        <strain evidence="1">SPG24</strain>
    </source>
</reference>
<name>A0A024FRJ3_9CAUD</name>
<sequence length="81" mass="9290">VTQEYGAERESNANAMARLGQERTTLHNRVQEIQTKANATQQDIDKKIGMQQTIDAIDKEIQARMELDTGFKPNNPKYERL</sequence>
<dbReference type="EMBL" id="AB930187">
    <property type="protein sequence ID" value="BAO79568.1"/>
    <property type="molecule type" value="Genomic_DNA"/>
</dbReference>
<organism evidence="1">
    <name type="scientific">Bacillus phage SPG24</name>
    <dbReference type="NCBI Taxonomy" id="1497851"/>
    <lineage>
        <taxon>Viruses</taxon>
        <taxon>Duplodnaviria</taxon>
        <taxon>Heunggongvirae</taxon>
        <taxon>Uroviricota</taxon>
        <taxon>Caudoviricetes</taxon>
        <taxon>Herelleviridae</taxon>
        <taxon>Bastillevirinae</taxon>
        <taxon>Nitunavirus</taxon>
        <taxon>Nitunavirus SPG24</taxon>
    </lineage>
</organism>